<name>A0A5K3ENR1_MESCO</name>
<reference evidence="2" key="1">
    <citation type="submission" date="2019-11" db="UniProtKB">
        <authorList>
            <consortium name="WormBaseParasite"/>
        </authorList>
    </citation>
    <scope>IDENTIFICATION</scope>
</reference>
<feature type="region of interest" description="Disordered" evidence="1">
    <location>
        <begin position="1"/>
        <end position="23"/>
    </location>
</feature>
<protein>
    <submittedName>
        <fullName evidence="2">C2H2-type domain-containing protein</fullName>
    </submittedName>
</protein>
<dbReference type="Gene3D" id="3.30.160.60">
    <property type="entry name" value="Classic Zinc Finger"/>
    <property type="match status" value="1"/>
</dbReference>
<accession>A0A5K3ENR1</accession>
<evidence type="ECO:0000256" key="1">
    <source>
        <dbReference type="SAM" id="MobiDB-lite"/>
    </source>
</evidence>
<dbReference type="AlphaFoldDB" id="A0A5K3ENR1"/>
<dbReference type="WBParaSite" id="MCU_001969-RA">
    <property type="protein sequence ID" value="MCU_001969-RA"/>
    <property type="gene ID" value="MCU_001969"/>
</dbReference>
<proteinExistence type="predicted"/>
<organism evidence="2">
    <name type="scientific">Mesocestoides corti</name>
    <name type="common">Flatworm</name>
    <dbReference type="NCBI Taxonomy" id="53468"/>
    <lineage>
        <taxon>Eukaryota</taxon>
        <taxon>Metazoa</taxon>
        <taxon>Spiralia</taxon>
        <taxon>Lophotrochozoa</taxon>
        <taxon>Platyhelminthes</taxon>
        <taxon>Cestoda</taxon>
        <taxon>Eucestoda</taxon>
        <taxon>Cyclophyllidea</taxon>
        <taxon>Mesocestoididae</taxon>
        <taxon>Mesocestoides</taxon>
    </lineage>
</organism>
<evidence type="ECO:0000313" key="2">
    <source>
        <dbReference type="WBParaSite" id="MCU_001969-RA"/>
    </source>
</evidence>
<sequence length="74" mass="8791">MESFHSAVPPENFSGKSGKPAGKLKFQRCKQCDYVAETKTDYWLHQRLHIKADRQLECTHCPFVTEYRHHLEYH</sequence>